<comment type="catalytic activity">
    <reaction evidence="6">
        <text>a (3R)-hydroxyacyl-[ACP] + UDP-N-acetyl-alpha-D-glucosamine = a UDP-3-O-[(3R)-3-hydroxyacyl]-N-acetyl-alpha-D-glucosamine + holo-[ACP]</text>
        <dbReference type="Rhea" id="RHEA:67812"/>
        <dbReference type="Rhea" id="RHEA-COMP:9685"/>
        <dbReference type="Rhea" id="RHEA-COMP:9945"/>
        <dbReference type="ChEBI" id="CHEBI:57705"/>
        <dbReference type="ChEBI" id="CHEBI:64479"/>
        <dbReference type="ChEBI" id="CHEBI:78827"/>
        <dbReference type="ChEBI" id="CHEBI:173225"/>
        <dbReference type="EC" id="2.3.1.129"/>
    </reaction>
</comment>
<evidence type="ECO:0000259" key="7">
    <source>
        <dbReference type="Pfam" id="PF13720"/>
    </source>
</evidence>
<dbReference type="Gene3D" id="2.160.10.10">
    <property type="entry name" value="Hexapeptide repeat proteins"/>
    <property type="match status" value="1"/>
</dbReference>
<keyword evidence="5 6" id="KW-0012">Acyltransferase</keyword>
<evidence type="ECO:0000256" key="3">
    <source>
        <dbReference type="ARBA" id="ARBA00022679"/>
    </source>
</evidence>
<comment type="pathway">
    <text evidence="6">Glycolipid biosynthesis; lipid IV(A) biosynthesis; lipid IV(A) from (3R)-3-hydroxytetradecanoyl-[acyl-carrier-protein] and UDP-N-acetyl-alpha-D-glucosamine: step 1/6.</text>
</comment>
<dbReference type="InterPro" id="IPR011004">
    <property type="entry name" value="Trimer_LpxA-like_sf"/>
</dbReference>
<protein>
    <recommendedName>
        <fullName evidence="6">Acyl-[acyl-carrier-protein]--UDP-N-acetylglucosamine O-acyltransferase</fullName>
        <shortName evidence="6">UDP-N-acetylglucosamine acyltransferase</shortName>
        <ecNumber evidence="6">2.3.1.129</ecNumber>
    </recommendedName>
</protein>
<evidence type="ECO:0000256" key="6">
    <source>
        <dbReference type="HAMAP-Rule" id="MF_00387"/>
    </source>
</evidence>
<organism evidence="8 9">
    <name type="scientific">Desulfovibrio ferrophilus</name>
    <dbReference type="NCBI Taxonomy" id="241368"/>
    <lineage>
        <taxon>Bacteria</taxon>
        <taxon>Pseudomonadati</taxon>
        <taxon>Thermodesulfobacteriota</taxon>
        <taxon>Desulfovibrionia</taxon>
        <taxon>Desulfovibrionales</taxon>
        <taxon>Desulfovibrionaceae</taxon>
        <taxon>Desulfovibrio</taxon>
    </lineage>
</organism>
<dbReference type="GO" id="GO:0016020">
    <property type="term" value="C:membrane"/>
    <property type="evidence" value="ECO:0007669"/>
    <property type="project" value="GOC"/>
</dbReference>
<comment type="function">
    <text evidence="6">Involved in the biosynthesis of lipid A, a phosphorylated glycolipid that anchors the lipopolysaccharide to the outer membrane of the cell.</text>
</comment>
<keyword evidence="4 6" id="KW-0443">Lipid metabolism</keyword>
<evidence type="ECO:0000313" key="8">
    <source>
        <dbReference type="EMBL" id="BBD07059.1"/>
    </source>
</evidence>
<dbReference type="InterPro" id="IPR037157">
    <property type="entry name" value="Acetyltransf_C_sf"/>
</dbReference>
<gene>
    <name evidence="6 8" type="primary">lpxA</name>
    <name evidence="8" type="ORF">DFE_0333</name>
</gene>
<keyword evidence="6" id="KW-0677">Repeat</keyword>
<dbReference type="EC" id="2.3.1.129" evidence="6"/>
<dbReference type="RefSeq" id="WP_126375935.1">
    <property type="nucleotide sequence ID" value="NZ_AP017378.1"/>
</dbReference>
<dbReference type="NCBIfam" id="TIGR01852">
    <property type="entry name" value="lipid_A_lpxA"/>
    <property type="match status" value="1"/>
</dbReference>
<dbReference type="PIRSF" id="PIRSF000456">
    <property type="entry name" value="UDP-GlcNAc_acltr"/>
    <property type="match status" value="1"/>
</dbReference>
<evidence type="ECO:0000256" key="1">
    <source>
        <dbReference type="ARBA" id="ARBA00022516"/>
    </source>
</evidence>
<dbReference type="InterPro" id="IPR029098">
    <property type="entry name" value="Acetyltransf_C"/>
</dbReference>
<accession>A0A2Z6AUZ3</accession>
<dbReference type="UniPathway" id="UPA00359">
    <property type="reaction ID" value="UER00477"/>
</dbReference>
<dbReference type="GO" id="GO:0005737">
    <property type="term" value="C:cytoplasm"/>
    <property type="evidence" value="ECO:0007669"/>
    <property type="project" value="UniProtKB-SubCell"/>
</dbReference>
<keyword evidence="6" id="KW-0963">Cytoplasm</keyword>
<comment type="similarity">
    <text evidence="6">Belongs to the transferase hexapeptide repeat family. LpxA subfamily.</text>
</comment>
<evidence type="ECO:0000256" key="5">
    <source>
        <dbReference type="ARBA" id="ARBA00023315"/>
    </source>
</evidence>
<dbReference type="InterPro" id="IPR010137">
    <property type="entry name" value="Lipid_A_LpxA"/>
</dbReference>
<name>A0A2Z6AUZ3_9BACT</name>
<sequence>MANQIHPTAVVDPGAKLGDNVTIGPYAIIESDTEIGDGTRIDAFAQIKRYTSMGANNVIHSNALIGGEPQDMKFKDADTRVVMGDNNIIREFVTVHRGTPEGRGETRIGSGCMIMAYAHVAHDCVLHDHAILVNCVMLAGHVDIGSHAVVSGMTGVHQFTRIGDYAFIGGMSGVSLDVPPYIHATGVRGALRGLNLIGLRRAGIDRASIKALKQAYTTIFRSGMGRKEALAEAEEVLGDVPEVMKMIEFIRSSERGVHSDIGMRNGDKDS</sequence>
<dbReference type="HAMAP" id="MF_00387">
    <property type="entry name" value="LpxA"/>
    <property type="match status" value="1"/>
</dbReference>
<dbReference type="OrthoDB" id="9807278at2"/>
<keyword evidence="2 6" id="KW-0441">Lipid A biosynthesis</keyword>
<dbReference type="PANTHER" id="PTHR43480">
    <property type="entry name" value="ACYL-[ACYL-CARRIER-PROTEIN]--UDP-N-ACETYLGLUCOSAMINE O-ACYLTRANSFERASE"/>
    <property type="match status" value="1"/>
</dbReference>
<feature type="domain" description="UDP N-acetylglucosamine O-acyltransferase C-terminal" evidence="7">
    <location>
        <begin position="177"/>
        <end position="257"/>
    </location>
</feature>
<evidence type="ECO:0000256" key="4">
    <source>
        <dbReference type="ARBA" id="ARBA00023098"/>
    </source>
</evidence>
<dbReference type="PANTHER" id="PTHR43480:SF1">
    <property type="entry name" value="ACYL-[ACYL-CARRIER-PROTEIN]--UDP-N-ACETYLGLUCOSAMINE O-ACYLTRANSFERASE, MITOCHONDRIAL-RELATED"/>
    <property type="match status" value="1"/>
</dbReference>
<dbReference type="InterPro" id="IPR001451">
    <property type="entry name" value="Hexapep"/>
</dbReference>
<dbReference type="Pfam" id="PF00132">
    <property type="entry name" value="Hexapep"/>
    <property type="match status" value="1"/>
</dbReference>
<dbReference type="GO" id="GO:0009245">
    <property type="term" value="P:lipid A biosynthetic process"/>
    <property type="evidence" value="ECO:0007669"/>
    <property type="project" value="UniProtKB-UniRule"/>
</dbReference>
<keyword evidence="1 6" id="KW-0444">Lipid biosynthesis</keyword>
<dbReference type="AlphaFoldDB" id="A0A2Z6AUZ3"/>
<dbReference type="NCBIfam" id="NF003657">
    <property type="entry name" value="PRK05289.1"/>
    <property type="match status" value="1"/>
</dbReference>
<dbReference type="EMBL" id="AP017378">
    <property type="protein sequence ID" value="BBD07059.1"/>
    <property type="molecule type" value="Genomic_DNA"/>
</dbReference>
<reference evidence="8 9" key="1">
    <citation type="journal article" date="2018" name="Sci. Adv.">
        <title>Multi-heme cytochromes provide a pathway for survival in energy-limited environments.</title>
        <authorList>
            <person name="Deng X."/>
            <person name="Dohmae N."/>
            <person name="Nealson K.H."/>
            <person name="Hashimoto K."/>
            <person name="Okamoto A."/>
        </authorList>
    </citation>
    <scope>NUCLEOTIDE SEQUENCE [LARGE SCALE GENOMIC DNA]</scope>
    <source>
        <strain evidence="8 9">IS5</strain>
    </source>
</reference>
<comment type="subcellular location">
    <subcellularLocation>
        <location evidence="6">Cytoplasm</location>
    </subcellularLocation>
</comment>
<dbReference type="SUPFAM" id="SSF51161">
    <property type="entry name" value="Trimeric LpxA-like enzymes"/>
    <property type="match status" value="1"/>
</dbReference>
<dbReference type="Gene3D" id="1.20.1180.10">
    <property type="entry name" value="Udp N-acetylglucosamine O-acyltransferase, C-terminal domain"/>
    <property type="match status" value="1"/>
</dbReference>
<dbReference type="KEGG" id="dfl:DFE_0333"/>
<evidence type="ECO:0000313" key="9">
    <source>
        <dbReference type="Proteomes" id="UP000269883"/>
    </source>
</evidence>
<dbReference type="CDD" id="cd03351">
    <property type="entry name" value="LbH_UDP-GlcNAc_AT"/>
    <property type="match status" value="1"/>
</dbReference>
<dbReference type="Pfam" id="PF13720">
    <property type="entry name" value="Acetyltransf_11"/>
    <property type="match status" value="1"/>
</dbReference>
<dbReference type="Proteomes" id="UP000269883">
    <property type="component" value="Chromosome"/>
</dbReference>
<evidence type="ECO:0000256" key="2">
    <source>
        <dbReference type="ARBA" id="ARBA00022556"/>
    </source>
</evidence>
<keyword evidence="9" id="KW-1185">Reference proteome</keyword>
<dbReference type="GO" id="GO:0008780">
    <property type="term" value="F:acyl-[acyl-carrier-protein]-UDP-N-acetylglucosamine O-acyltransferase activity"/>
    <property type="evidence" value="ECO:0007669"/>
    <property type="project" value="UniProtKB-UniRule"/>
</dbReference>
<proteinExistence type="inferred from homology"/>
<keyword evidence="3 6" id="KW-0808">Transferase</keyword>
<comment type="subunit">
    <text evidence="6">Homotrimer.</text>
</comment>